<dbReference type="HOGENOM" id="CLU_2315092_0_0_0"/>
<keyword evidence="1" id="KW-0812">Transmembrane</keyword>
<protein>
    <submittedName>
        <fullName evidence="2">Uncharacterized protein</fullName>
    </submittedName>
</protein>
<evidence type="ECO:0000313" key="3">
    <source>
        <dbReference type="Proteomes" id="UP000001660"/>
    </source>
</evidence>
<dbReference type="Proteomes" id="UP000001660">
    <property type="component" value="Chromosome"/>
</dbReference>
<feature type="transmembrane region" description="Helical" evidence="1">
    <location>
        <begin position="76"/>
        <end position="96"/>
    </location>
</feature>
<sequence>MIVRAANITASPPRGDFYLAATAATPSQPMPWPSNNNLEKALRPLRILHNSTTIKMAEKDPLQTELLRRAQSDLPAALSLITSLFMVLVAIVSSLLGSN</sequence>
<evidence type="ECO:0000256" key="1">
    <source>
        <dbReference type="SAM" id="Phobius"/>
    </source>
</evidence>
<dbReference type="KEGG" id="nde:NIDE4052"/>
<keyword evidence="1" id="KW-1133">Transmembrane helix</keyword>
<keyword evidence="1" id="KW-0472">Membrane</keyword>
<evidence type="ECO:0000313" key="2">
    <source>
        <dbReference type="EMBL" id="CBK43721.1"/>
    </source>
</evidence>
<organism evidence="2 3">
    <name type="scientific">Nitrospira defluvii</name>
    <dbReference type="NCBI Taxonomy" id="330214"/>
    <lineage>
        <taxon>Bacteria</taxon>
        <taxon>Pseudomonadati</taxon>
        <taxon>Nitrospirota</taxon>
        <taxon>Nitrospiria</taxon>
        <taxon>Nitrospirales</taxon>
        <taxon>Nitrospiraceae</taxon>
        <taxon>Nitrospira</taxon>
    </lineage>
</organism>
<name>D8P889_9BACT</name>
<gene>
    <name evidence="2" type="ORF">NIDE4052</name>
</gene>
<reference evidence="2 3" key="1">
    <citation type="journal article" date="2010" name="Proc. Natl. Acad. Sci. U.S.A.">
        <title>A Nitrospira metagenome illuminates the physiology and evolution of globally important nitrite-oxidizing bacteria.</title>
        <authorList>
            <person name="Lucker S."/>
            <person name="Wagner M."/>
            <person name="Maixner F."/>
            <person name="Pelletier E."/>
            <person name="Koch H."/>
            <person name="Vacherie B."/>
            <person name="Rattei T."/>
            <person name="Sinninghe Damste J."/>
            <person name="Spieck E."/>
            <person name="Le Paslier D."/>
            <person name="Daims H."/>
        </authorList>
    </citation>
    <scope>NUCLEOTIDE SEQUENCE [LARGE SCALE GENOMIC DNA]</scope>
</reference>
<dbReference type="STRING" id="330214.NIDE4052"/>
<dbReference type="EMBL" id="FP929003">
    <property type="protein sequence ID" value="CBK43721.1"/>
    <property type="molecule type" value="Genomic_DNA"/>
</dbReference>
<keyword evidence="3" id="KW-1185">Reference proteome</keyword>
<dbReference type="AlphaFoldDB" id="D8P889"/>
<accession>D8P889</accession>
<proteinExistence type="predicted"/>